<sequence>AILQVTTDGTETGHFYGSKAKVGSIQWLIRPIIPGTFKTAVPTVDLMLDTDLIFKYGATGKKGIVDREDTAPTAGAVMVKEKQIVIIFGYTNNLNPRAILEIQETVNDGIGNRIPINVYRQMNMTDIGLVTRPGALVVNEGKTLKIGARTIVANIYSDIFPFGVDICTADTDCLASVL</sequence>
<protein>
    <submittedName>
        <fullName evidence="1">Uncharacterized protein</fullName>
    </submittedName>
</protein>
<comment type="caution">
    <text evidence="1">The sequence shown here is derived from an EMBL/GenBank/DDBJ whole genome shotgun (WGS) entry which is preliminary data.</text>
</comment>
<dbReference type="EMBL" id="BARW01003598">
    <property type="protein sequence ID" value="GAI68979.1"/>
    <property type="molecule type" value="Genomic_DNA"/>
</dbReference>
<name>X1SMI1_9ZZZZ</name>
<proteinExistence type="predicted"/>
<organism evidence="1">
    <name type="scientific">marine sediment metagenome</name>
    <dbReference type="NCBI Taxonomy" id="412755"/>
    <lineage>
        <taxon>unclassified sequences</taxon>
        <taxon>metagenomes</taxon>
        <taxon>ecological metagenomes</taxon>
    </lineage>
</organism>
<accession>X1SMI1</accession>
<evidence type="ECO:0000313" key="1">
    <source>
        <dbReference type="EMBL" id="GAI68979.1"/>
    </source>
</evidence>
<dbReference type="AlphaFoldDB" id="X1SMI1"/>
<reference evidence="1" key="1">
    <citation type="journal article" date="2014" name="Front. Microbiol.">
        <title>High frequency of phylogenetically diverse reductive dehalogenase-homologous genes in deep subseafloor sedimentary metagenomes.</title>
        <authorList>
            <person name="Kawai M."/>
            <person name="Futagami T."/>
            <person name="Toyoda A."/>
            <person name="Takaki Y."/>
            <person name="Nishi S."/>
            <person name="Hori S."/>
            <person name="Arai W."/>
            <person name="Tsubouchi T."/>
            <person name="Morono Y."/>
            <person name="Uchiyama I."/>
            <person name="Ito T."/>
            <person name="Fujiyama A."/>
            <person name="Inagaki F."/>
            <person name="Takami H."/>
        </authorList>
    </citation>
    <scope>NUCLEOTIDE SEQUENCE</scope>
    <source>
        <strain evidence="1">Expedition CK06-06</strain>
    </source>
</reference>
<gene>
    <name evidence="1" type="ORF">S12H4_09047</name>
</gene>
<feature type="non-terminal residue" evidence="1">
    <location>
        <position position="1"/>
    </location>
</feature>